<gene>
    <name evidence="2" type="ORF">CXG81DRAFT_24898</name>
</gene>
<feature type="compositionally biased region" description="Low complexity" evidence="1">
    <location>
        <begin position="1999"/>
        <end position="2024"/>
    </location>
</feature>
<evidence type="ECO:0000313" key="2">
    <source>
        <dbReference type="EMBL" id="RKP02436.1"/>
    </source>
</evidence>
<feature type="compositionally biased region" description="Basic and acidic residues" evidence="1">
    <location>
        <begin position="152"/>
        <end position="168"/>
    </location>
</feature>
<feature type="compositionally biased region" description="Low complexity" evidence="1">
    <location>
        <begin position="966"/>
        <end position="979"/>
    </location>
</feature>
<feature type="region of interest" description="Disordered" evidence="1">
    <location>
        <begin position="1573"/>
        <end position="1601"/>
    </location>
</feature>
<feature type="compositionally biased region" description="Low complexity" evidence="1">
    <location>
        <begin position="1389"/>
        <end position="1417"/>
    </location>
</feature>
<feature type="region of interest" description="Disordered" evidence="1">
    <location>
        <begin position="1999"/>
        <end position="2065"/>
    </location>
</feature>
<feature type="compositionally biased region" description="Low complexity" evidence="1">
    <location>
        <begin position="522"/>
        <end position="536"/>
    </location>
</feature>
<feature type="compositionally biased region" description="Low complexity" evidence="1">
    <location>
        <begin position="1361"/>
        <end position="1372"/>
    </location>
</feature>
<feature type="region of interest" description="Disordered" evidence="1">
    <location>
        <begin position="307"/>
        <end position="400"/>
    </location>
</feature>
<feature type="region of interest" description="Disordered" evidence="1">
    <location>
        <begin position="1055"/>
        <end position="1076"/>
    </location>
</feature>
<proteinExistence type="predicted"/>
<keyword evidence="3" id="KW-1185">Reference proteome</keyword>
<protein>
    <submittedName>
        <fullName evidence="2">Uncharacterized protein</fullName>
    </submittedName>
</protein>
<reference evidence="3" key="1">
    <citation type="journal article" date="2018" name="Nat. Microbiol.">
        <title>Leveraging single-cell genomics to expand the fungal tree of life.</title>
        <authorList>
            <person name="Ahrendt S.R."/>
            <person name="Quandt C.A."/>
            <person name="Ciobanu D."/>
            <person name="Clum A."/>
            <person name="Salamov A."/>
            <person name="Andreopoulos B."/>
            <person name="Cheng J.F."/>
            <person name="Woyke T."/>
            <person name="Pelin A."/>
            <person name="Henrissat B."/>
            <person name="Reynolds N.K."/>
            <person name="Benny G.L."/>
            <person name="Smith M.E."/>
            <person name="James T.Y."/>
            <person name="Grigoriev I.V."/>
        </authorList>
    </citation>
    <scope>NUCLEOTIDE SEQUENCE [LARGE SCALE GENOMIC DNA]</scope>
    <source>
        <strain evidence="3">ATCC 52028</strain>
    </source>
</reference>
<feature type="compositionally biased region" description="Polar residues" evidence="1">
    <location>
        <begin position="1222"/>
        <end position="1231"/>
    </location>
</feature>
<feature type="region of interest" description="Disordered" evidence="1">
    <location>
        <begin position="820"/>
        <end position="847"/>
    </location>
</feature>
<feature type="compositionally biased region" description="Low complexity" evidence="1">
    <location>
        <begin position="1503"/>
        <end position="1523"/>
    </location>
</feature>
<feature type="region of interest" description="Disordered" evidence="1">
    <location>
        <begin position="962"/>
        <end position="1007"/>
    </location>
</feature>
<sequence>MSPLAPPAATAAPTAHAAAATPPPLLIDGGGCCVYNSHCYLHHGPVLELYHQLGIRRPRATTRSHRLNTLTTSRQPRENFCSRPWNHGEYVAQLLAQEALVGERSPYFSAPDGYDRYMALHLPRPQTMSGAFPSTVATPAALSRVARPPAARHPDPASPRRHESERFRPTGSPPSASTYTEWPLSPDGASHGGPRSRGPWHRQRSPQPAVNDVLPPIRPHTSAGDPRVSPQGDIARLARRPRSPSPRVTFAHVADDDHAAGTHGSHKSGVSDTLDNDADEDRHDAAYAAMVQQLRMMWMPPSMAWQGPSKVGRTRTQSMPADGTPSAWPDATATPAWHSDRRRPPGPAGMAASPPRGAGADGRVDDEVAAVGHGVGGRPRTSPSRRGGRPSVSAVPGDDGFVVDSAVGGIDRSAAGSTAAHRLVGDNGRTGSRETSAFGLSHVFSGSMSLPGSRSGSPEPLRDGAVADRSGRSAGLAAPQTASTSSTMMYRSFMLDGIAQKMPLNAAGAVDADARPVSGTSAARTSARGLRAARARCGPHPSGAAAARQRHESSPELLLFEFGQDLDPDAMPRRPSSAEPPTRDPETPQRPTPSTLTRRRSAPLLRKPSEGSGTTGAAAWVGQGVSLAAAALSHAHLMRPWPPRGRTWLHGGEGDGGVGADADATAMAFLRGVRADGDDRNASPQRWWPTGALHGSSPDLLALTGDARDWAAFDGSDDASGGMGASPRGLALLPATKASLPELTATMPTRGVGAAVARDGRGRLYGVGAHGRSRGPASGGVGVARTVAFLAMQHSHVATADAMGSHPEFRHVLHGGVIQQDDDSEADTTGLSPSHTIAGHAVGRTPAGETGAARVRFHLDGPGLSMDALNAHMHVTKPTARTGGRPGKTMIDPNARFVITGAQLEVRTGLPMGPGGPATSAAGGSAPSRADLVKLVQAMSQHGRGGGSRVLLSDDGRLSLGGDGLGAPAVAAVRRSSPSDADRRAGARTANPDTASDAGNGADSRGMEAKRRLAQTPLPPLPAKASAASAAGAAGSASTATTATAVAAVAAGTPEATVTSPPSSAGQALADSAVPEDTAATADMTANGTATGGSRFAGVGGVSPPSVAPLGAASASTPRFSAGSLSASAATGPQVSDQSPGGDPDGGAAHAAAECRALQDETEPRGGDGGDRAASPAPRPATAEPARTTSAADPSGTAAVSTTSLAGPAIIRRSSAGGRPTPRSSAPGTRTLSGTLASGSPPSSAGRRGTPTTLPDVTEATLPDATAGSPGSAAGSTDASALLSAIASSTSVEDAADTTVSTDLKAADDATTEAAADDDAPRKKHKKSKSKKDKHRRAAADAEGTASGDGDGDGAPKKAKAPVMPTPLTTAPPARPELVRRTPVIHKPAATAAAAPEVLSGSAALSRTSSLRSSLGGLSRGSKHASPRASHLNVSFDLPEEPPALRPADPAASSPDAASAAAAGASVDAADENASAVAPSTPPSDMMPSVLPSVESQRSTGDASPAAQTVAGAASPAATMPASWEATHRAAMLARLRSPPPLPIPVAGSKPTSGGPPLLRGASAMIVPVIRAAPKTGGTSDPAAKPARSSNPFYAPRRNGASGASTLAKTFRFGMDPKRMAQFIQNQERARAVPDRIKKRALRHAHDVHRIVDPYDAAAARDRADGSADSLAAALTSATASSSSLASSTDALADTGLGEEDEAARAARMLAYCNEGMAPRPGGALLSEAYLTELICYVPHQSASYERLKTKSQLLHAEAPTTTVMPRKYPAAPVDTDHRVSQFYHDMAELTALDQFLSNAEWQGRHQEALRALQDEALPGRLIRMLVATLDYMDTNQPLLPNAMCLAMVAVSEQHYSGRVATTATATASSSSPPPPLASSRRRRHAVHEDRLAQDLHRIVAGLPRTDFVTFKAVLGHLHRLVKWFPTDMTWAVAVLLNRYLFASAGPDTWSASKRGLMVEPTPWLSDHDVATPSRPSVVEMAPVGAGAGRPELSRLDLTASASPSLSPSASPSASSPLRTLRLPQLGTPTKPSLEDVAGSGLGADAAAGSDGEDERPRTAKGAAAATTTTAAAAAAATAAVTVPPSKNSPAEPTWSRDEVVTLLMMSGHVPTLPEGTASLLLRWFKVVTAAA</sequence>
<feature type="compositionally biased region" description="Low complexity" evidence="1">
    <location>
        <begin position="348"/>
        <end position="358"/>
    </location>
</feature>
<name>A0A4P9XAR8_9FUNG</name>
<feature type="compositionally biased region" description="Low complexity" evidence="1">
    <location>
        <begin position="1232"/>
        <end position="1250"/>
    </location>
</feature>
<feature type="compositionally biased region" description="Low complexity" evidence="1">
    <location>
        <begin position="1862"/>
        <end position="1871"/>
    </location>
</feature>
<feature type="compositionally biased region" description="Low complexity" evidence="1">
    <location>
        <begin position="1446"/>
        <end position="1468"/>
    </location>
</feature>
<accession>A0A4P9XAR8</accession>
<feature type="compositionally biased region" description="Low complexity" evidence="1">
    <location>
        <begin position="378"/>
        <end position="393"/>
    </location>
</feature>
<feature type="region of interest" description="Disordered" evidence="1">
    <location>
        <begin position="511"/>
        <end position="553"/>
    </location>
</feature>
<dbReference type="Proteomes" id="UP000274922">
    <property type="component" value="Unassembled WGS sequence"/>
</dbReference>
<organism evidence="2 3">
    <name type="scientific">Caulochytrium protostelioides</name>
    <dbReference type="NCBI Taxonomy" id="1555241"/>
    <lineage>
        <taxon>Eukaryota</taxon>
        <taxon>Fungi</taxon>
        <taxon>Fungi incertae sedis</taxon>
        <taxon>Chytridiomycota</taxon>
        <taxon>Chytridiomycota incertae sedis</taxon>
        <taxon>Chytridiomycetes</taxon>
        <taxon>Caulochytriales</taxon>
        <taxon>Caulochytriaceae</taxon>
        <taxon>Caulochytrium</taxon>
    </lineage>
</organism>
<feature type="compositionally biased region" description="Basic and acidic residues" evidence="1">
    <location>
        <begin position="1157"/>
        <end position="1171"/>
    </location>
</feature>
<feature type="compositionally biased region" description="Low complexity" evidence="1">
    <location>
        <begin position="1121"/>
        <end position="1130"/>
    </location>
</feature>
<feature type="region of interest" description="Disordered" evidence="1">
    <location>
        <begin position="448"/>
        <end position="483"/>
    </location>
</feature>
<feature type="compositionally biased region" description="Basic and acidic residues" evidence="1">
    <location>
        <begin position="460"/>
        <end position="471"/>
    </location>
</feature>
<feature type="region of interest" description="Disordered" evidence="1">
    <location>
        <begin position="143"/>
        <end position="278"/>
    </location>
</feature>
<feature type="region of interest" description="Disordered" evidence="1">
    <location>
        <begin position="414"/>
        <end position="434"/>
    </location>
</feature>
<feature type="compositionally biased region" description="Low complexity" evidence="1">
    <location>
        <begin position="1140"/>
        <end position="1152"/>
    </location>
</feature>
<feature type="compositionally biased region" description="Basic residues" evidence="1">
    <location>
        <begin position="1322"/>
        <end position="1337"/>
    </location>
</feature>
<evidence type="ECO:0000256" key="1">
    <source>
        <dbReference type="SAM" id="MobiDB-lite"/>
    </source>
</evidence>
<feature type="compositionally biased region" description="Low complexity" evidence="1">
    <location>
        <begin position="1263"/>
        <end position="1291"/>
    </location>
</feature>
<feature type="region of interest" description="Disordered" evidence="1">
    <location>
        <begin position="566"/>
        <end position="617"/>
    </location>
</feature>
<feature type="region of interest" description="Disordered" evidence="1">
    <location>
        <begin position="1862"/>
        <end position="1886"/>
    </location>
</feature>
<feature type="compositionally biased region" description="Low complexity" evidence="1">
    <location>
        <begin position="1172"/>
        <end position="1192"/>
    </location>
</feature>
<evidence type="ECO:0000313" key="3">
    <source>
        <dbReference type="Proteomes" id="UP000274922"/>
    </source>
</evidence>
<feature type="region of interest" description="Disordered" evidence="1">
    <location>
        <begin position="1110"/>
        <end position="1523"/>
    </location>
</feature>
<dbReference type="EMBL" id="ML014143">
    <property type="protein sequence ID" value="RKP02436.1"/>
    <property type="molecule type" value="Genomic_DNA"/>
</dbReference>